<name>A0A0N0GUT6_9ACTN</name>
<reference evidence="2" key="1">
    <citation type="submission" date="2015-07" db="EMBL/GenBank/DDBJ databases">
        <authorList>
            <person name="Ju K.-S."/>
            <person name="Doroghazi J.R."/>
            <person name="Metcalf W.W."/>
        </authorList>
    </citation>
    <scope>NUCLEOTIDE SEQUENCE [LARGE SCALE GENOMIC DNA]</scope>
    <source>
        <strain evidence="2">NRRL ISP-5002</strain>
    </source>
</reference>
<accession>A0A0N0GUT6</accession>
<keyword evidence="2" id="KW-1185">Reference proteome</keyword>
<comment type="caution">
    <text evidence="1">The sequence shown here is derived from an EMBL/GenBank/DDBJ whole genome shotgun (WGS) entry which is preliminary data.</text>
</comment>
<dbReference type="EMBL" id="LGKG01000197">
    <property type="protein sequence ID" value="KPC58721.1"/>
    <property type="molecule type" value="Genomic_DNA"/>
</dbReference>
<evidence type="ECO:0000313" key="1">
    <source>
        <dbReference type="EMBL" id="KPC58721.1"/>
    </source>
</evidence>
<protein>
    <submittedName>
        <fullName evidence="1">Uncharacterized protein</fullName>
    </submittedName>
</protein>
<dbReference type="AlphaFoldDB" id="A0A0N0GUT6"/>
<dbReference type="PATRIC" id="fig|66876.3.peg.8436"/>
<evidence type="ECO:0000313" key="2">
    <source>
        <dbReference type="Proteomes" id="UP000037982"/>
    </source>
</evidence>
<sequence>MNSQVQTALKTAFQLAEPSLAGPLLTRLRAEVRPLLGKGKELPGRLVEAVVASGDRELCAALVGNSRPGVCDTATLLRIAGFGDPGLGREMYRRGHVQAEPGVQAAVLAAADPADPDWYAPGGLVEMLLGEEGKSMLGPALKGPFPEVVAHAVRLHVSNLPLPVVLDACEVLLAHGGPQALADLAGTLDRPAHPGLLALLHEAATAPDPAALLRGHRAPGEWTDLAAVSVLLRIRGDMGRDVGRHAGGDMGRMPVHVPLDWDLVRREHERSPFRTGKLMALSKWPDCPDDLLLEMFRSKPQQTAQHAARLPVEVLLGAEAREERFDVDALIRRGVSEGWLPLDRVLAEAAPARKVLGALEYDHEPTRQAVAELVAPLGDDPTAWLTLYKRLRRFQGPAAELIAKVCASAAAKRITAWPDPLGPGEPGKENPEGARRIFLELFGCATEKAQLALVPHLDMRAVQHLFALGKPSPRVCAEVVAVHGTELAAHASRIVLVKDVIDGLLDRDDPLINAQLFEDYRLGQKERVRILAGVGRGGGVVPVHDGLIGSLRNLHLSSDRDWLTAGITSGDTKVLDVVLDRLRLYTEAGRLRLVIALWERQGPDAVRELLTPARFRHNKRSWPARTQRAVLDALDAPEGLKTLRERLAAEEDPARVVALLRNVRNTDEPAVYADRIRRIVAEGTELPWDGLIRAHAEDPLPTALLRALVDTHDCPRPLLLACLADVNLTSDEWWVGSALGRGSLPSGDLVQCAHPAAAVVAYPSDRYVRLDARVWTPALAEARKLAREHLGSNVEAWAVALRLLPEFHGTIPELMATSGAVAG</sequence>
<dbReference type="RefSeq" id="WP_053928095.1">
    <property type="nucleotide sequence ID" value="NZ_LGKG01000197.1"/>
</dbReference>
<gene>
    <name evidence="1" type="ORF">ADL29_38420</name>
</gene>
<proteinExistence type="predicted"/>
<dbReference type="Proteomes" id="UP000037982">
    <property type="component" value="Unassembled WGS sequence"/>
</dbReference>
<organism evidence="1 2">
    <name type="scientific">Streptomyces chattanoogensis</name>
    <dbReference type="NCBI Taxonomy" id="66876"/>
    <lineage>
        <taxon>Bacteria</taxon>
        <taxon>Bacillati</taxon>
        <taxon>Actinomycetota</taxon>
        <taxon>Actinomycetes</taxon>
        <taxon>Kitasatosporales</taxon>
        <taxon>Streptomycetaceae</taxon>
        <taxon>Streptomyces</taxon>
    </lineage>
</organism>